<dbReference type="Proteomes" id="UP000277671">
    <property type="component" value="Unassembled WGS sequence"/>
</dbReference>
<protein>
    <submittedName>
        <fullName evidence="1">Uncharacterized protein</fullName>
    </submittedName>
</protein>
<dbReference type="RefSeq" id="WP_121160790.1">
    <property type="nucleotide sequence ID" value="NZ_RBKT01000001.1"/>
</dbReference>
<dbReference type="EMBL" id="RBKT01000001">
    <property type="protein sequence ID" value="RKR92849.1"/>
    <property type="molecule type" value="Genomic_DNA"/>
</dbReference>
<gene>
    <name evidence="1" type="ORF">BDK92_7331</name>
</gene>
<keyword evidence="2" id="KW-1185">Reference proteome</keyword>
<sequence>MNAPVAAPVMDLVDALREADQRLIWCVGGVHPVGSPYEDCGNEACRKRFLDEDAQYVRLDDQ</sequence>
<accession>A0A495JXC9</accession>
<proteinExistence type="predicted"/>
<evidence type="ECO:0000313" key="2">
    <source>
        <dbReference type="Proteomes" id="UP000277671"/>
    </source>
</evidence>
<comment type="caution">
    <text evidence="1">The sequence shown here is derived from an EMBL/GenBank/DDBJ whole genome shotgun (WGS) entry which is preliminary data.</text>
</comment>
<name>A0A495JXC9_9ACTN</name>
<organism evidence="1 2">
    <name type="scientific">Micromonospora pisi</name>
    <dbReference type="NCBI Taxonomy" id="589240"/>
    <lineage>
        <taxon>Bacteria</taxon>
        <taxon>Bacillati</taxon>
        <taxon>Actinomycetota</taxon>
        <taxon>Actinomycetes</taxon>
        <taxon>Micromonosporales</taxon>
        <taxon>Micromonosporaceae</taxon>
        <taxon>Micromonospora</taxon>
    </lineage>
</organism>
<dbReference type="AlphaFoldDB" id="A0A495JXC9"/>
<reference evidence="1 2" key="1">
    <citation type="submission" date="2018-10" db="EMBL/GenBank/DDBJ databases">
        <title>Sequencing the genomes of 1000 actinobacteria strains.</title>
        <authorList>
            <person name="Klenk H.-P."/>
        </authorList>
    </citation>
    <scope>NUCLEOTIDE SEQUENCE [LARGE SCALE GENOMIC DNA]</scope>
    <source>
        <strain evidence="1 2">DSM 45175</strain>
    </source>
</reference>
<evidence type="ECO:0000313" key="1">
    <source>
        <dbReference type="EMBL" id="RKR92849.1"/>
    </source>
</evidence>